<comment type="caution">
    <text evidence="1">The sequence shown here is derived from an EMBL/GenBank/DDBJ whole genome shotgun (WGS) entry which is preliminary data.</text>
</comment>
<evidence type="ECO:0000313" key="2">
    <source>
        <dbReference type="Proteomes" id="UP000746747"/>
    </source>
</evidence>
<evidence type="ECO:0000313" key="1">
    <source>
        <dbReference type="EMBL" id="CAG9532526.1"/>
    </source>
</evidence>
<gene>
    <name evidence="1" type="ORF">CJOHNSTONI_LOCUS2828</name>
</gene>
<proteinExistence type="predicted"/>
<sequence>MTLRRTCASLAMRVSETYSCVVYVRGCAMVAYFNDSRFVEKEMRVRSWLKDANGEIEDEKWDLTTKGKSSRRSVRLFTSANSRLKQYVKADTDRSKLTSSSNYAKINLCWALTVNEPLFVGYC</sequence>
<protein>
    <submittedName>
        <fullName evidence="1">Uncharacterized protein</fullName>
    </submittedName>
</protein>
<organism evidence="1 2">
    <name type="scientific">Cercopithifilaria johnstoni</name>
    <dbReference type="NCBI Taxonomy" id="2874296"/>
    <lineage>
        <taxon>Eukaryota</taxon>
        <taxon>Metazoa</taxon>
        <taxon>Ecdysozoa</taxon>
        <taxon>Nematoda</taxon>
        <taxon>Chromadorea</taxon>
        <taxon>Rhabditida</taxon>
        <taxon>Spirurina</taxon>
        <taxon>Spiruromorpha</taxon>
        <taxon>Filarioidea</taxon>
        <taxon>Onchocercidae</taxon>
        <taxon>Cercopithifilaria</taxon>
    </lineage>
</organism>
<reference evidence="1" key="1">
    <citation type="submission" date="2021-09" db="EMBL/GenBank/DDBJ databases">
        <authorList>
            <consortium name="Pathogen Informatics"/>
        </authorList>
    </citation>
    <scope>NUCLEOTIDE SEQUENCE</scope>
</reference>
<dbReference type="EMBL" id="CAKAEH010001014">
    <property type="protein sequence ID" value="CAG9532526.1"/>
    <property type="molecule type" value="Genomic_DNA"/>
</dbReference>
<name>A0A8J2LQ51_9BILA</name>
<keyword evidence="2" id="KW-1185">Reference proteome</keyword>
<accession>A0A8J2LQ51</accession>
<dbReference type="AlphaFoldDB" id="A0A8J2LQ51"/>
<dbReference type="Proteomes" id="UP000746747">
    <property type="component" value="Unassembled WGS sequence"/>
</dbReference>